<protein>
    <submittedName>
        <fullName evidence="1">Uncharacterized protein</fullName>
    </submittedName>
</protein>
<proteinExistence type="predicted"/>
<reference evidence="1 2" key="1">
    <citation type="submission" date="2019-07" db="EMBL/GenBank/DDBJ databases">
        <authorList>
            <person name="Huq M.A."/>
        </authorList>
    </citation>
    <scope>NUCLEOTIDE SEQUENCE [LARGE SCALE GENOMIC DNA]</scope>
    <source>
        <strain evidence="1 2">MAH-3</strain>
    </source>
</reference>
<dbReference type="Proteomes" id="UP000316008">
    <property type="component" value="Unassembled WGS sequence"/>
</dbReference>
<evidence type="ECO:0000313" key="1">
    <source>
        <dbReference type="EMBL" id="TSJ47716.1"/>
    </source>
</evidence>
<keyword evidence="2" id="KW-1185">Reference proteome</keyword>
<evidence type="ECO:0000313" key="2">
    <source>
        <dbReference type="Proteomes" id="UP000316008"/>
    </source>
</evidence>
<dbReference type="RefSeq" id="WP_144331251.1">
    <property type="nucleotide sequence ID" value="NZ_VLPL01000001.1"/>
</dbReference>
<dbReference type="EMBL" id="VLPL01000001">
    <property type="protein sequence ID" value="TSJ47716.1"/>
    <property type="molecule type" value="Genomic_DNA"/>
</dbReference>
<dbReference type="OrthoDB" id="1423189at2"/>
<organism evidence="1 2">
    <name type="scientific">Fluviicola chungangensis</name>
    <dbReference type="NCBI Taxonomy" id="2597671"/>
    <lineage>
        <taxon>Bacteria</taxon>
        <taxon>Pseudomonadati</taxon>
        <taxon>Bacteroidota</taxon>
        <taxon>Flavobacteriia</taxon>
        <taxon>Flavobacteriales</taxon>
        <taxon>Crocinitomicaceae</taxon>
        <taxon>Fluviicola</taxon>
    </lineage>
</organism>
<dbReference type="AlphaFoldDB" id="A0A556N6A1"/>
<comment type="caution">
    <text evidence="1">The sequence shown here is derived from an EMBL/GenBank/DDBJ whole genome shotgun (WGS) entry which is preliminary data.</text>
</comment>
<name>A0A556N6A1_9FLAO</name>
<sequence>MNRGTIIHIDSDQKILDDSKRLFEQVISDINYITIDNQTSFKSEIEQAINDGSLKAVIFDLVGKTAGAQELVEGDAEFLNEIEVAFQSYNIPIFIFSASIHLIEDRFNNSGTIYKIDKAEDFKEKVIDPFEMLLSSGFIDVFCPKGILETELHKDLNLAFTKQFFTGEQIRQLISGINSTGTNIDRVQKVFKRIAIRSLLSTLLEPETDENGKIKPEFLNPIEHYIQRINSFEFWTGDILEKKDKSELLLILTPRCNVASKSLDELLVCKILPNEFPKEIANRTEKDKIGYALTDKPEIAGYDRYLPPSALFGGGKVILSAYKMVPKTSLTADYERIISLSDELTNEILGKFGSYFFRTGINPWSKEETIEHIRIQEANGEK</sequence>
<accession>A0A556N6A1</accession>
<gene>
    <name evidence="1" type="ORF">FO442_00895</name>
</gene>